<sequence length="98" mass="11211">MIFLCLCIVIALDKACKICALKQARNIKILTPNQTIREGNTKIFYNFHIIPTSMNESQQRTKIQFWDNKPFSFGLTTSSLQISLPYQEGRGQLKGEKS</sequence>
<keyword evidence="1" id="KW-0732">Signal</keyword>
<evidence type="ECO:0000313" key="3">
    <source>
        <dbReference type="Proteomes" id="UP001054945"/>
    </source>
</evidence>
<reference evidence="2 3" key="1">
    <citation type="submission" date="2021-06" db="EMBL/GenBank/DDBJ databases">
        <title>Caerostris extrusa draft genome.</title>
        <authorList>
            <person name="Kono N."/>
            <person name="Arakawa K."/>
        </authorList>
    </citation>
    <scope>NUCLEOTIDE SEQUENCE [LARGE SCALE GENOMIC DNA]</scope>
</reference>
<accession>A0AAV4MT25</accession>
<dbReference type="EMBL" id="BPLR01020179">
    <property type="protein sequence ID" value="GIX75565.1"/>
    <property type="molecule type" value="Genomic_DNA"/>
</dbReference>
<name>A0AAV4MT25_CAEEX</name>
<gene>
    <name evidence="2" type="ORF">CEXT_602191</name>
</gene>
<proteinExistence type="predicted"/>
<organism evidence="2 3">
    <name type="scientific">Caerostris extrusa</name>
    <name type="common">Bark spider</name>
    <name type="synonym">Caerostris bankana</name>
    <dbReference type="NCBI Taxonomy" id="172846"/>
    <lineage>
        <taxon>Eukaryota</taxon>
        <taxon>Metazoa</taxon>
        <taxon>Ecdysozoa</taxon>
        <taxon>Arthropoda</taxon>
        <taxon>Chelicerata</taxon>
        <taxon>Arachnida</taxon>
        <taxon>Araneae</taxon>
        <taxon>Araneomorphae</taxon>
        <taxon>Entelegynae</taxon>
        <taxon>Araneoidea</taxon>
        <taxon>Araneidae</taxon>
        <taxon>Caerostris</taxon>
    </lineage>
</organism>
<keyword evidence="3" id="KW-1185">Reference proteome</keyword>
<evidence type="ECO:0000313" key="2">
    <source>
        <dbReference type="EMBL" id="GIX75565.1"/>
    </source>
</evidence>
<dbReference type="AlphaFoldDB" id="A0AAV4MT25"/>
<feature type="chain" id="PRO_5043371712" evidence="1">
    <location>
        <begin position="16"/>
        <end position="98"/>
    </location>
</feature>
<evidence type="ECO:0000256" key="1">
    <source>
        <dbReference type="SAM" id="SignalP"/>
    </source>
</evidence>
<protein>
    <submittedName>
        <fullName evidence="2">Uncharacterized protein</fullName>
    </submittedName>
</protein>
<comment type="caution">
    <text evidence="2">The sequence shown here is derived from an EMBL/GenBank/DDBJ whole genome shotgun (WGS) entry which is preliminary data.</text>
</comment>
<feature type="signal peptide" evidence="1">
    <location>
        <begin position="1"/>
        <end position="15"/>
    </location>
</feature>
<dbReference type="Proteomes" id="UP001054945">
    <property type="component" value="Unassembled WGS sequence"/>
</dbReference>